<keyword evidence="1" id="KW-1133">Transmembrane helix</keyword>
<keyword evidence="1" id="KW-0472">Membrane</keyword>
<feature type="transmembrane region" description="Helical" evidence="1">
    <location>
        <begin position="51"/>
        <end position="72"/>
    </location>
</feature>
<feature type="transmembrane region" description="Helical" evidence="1">
    <location>
        <begin position="20"/>
        <end position="39"/>
    </location>
</feature>
<organism evidence="2 3">
    <name type="scientific">Pandoraea commovens</name>
    <dbReference type="NCBI Taxonomy" id="2508289"/>
    <lineage>
        <taxon>Bacteria</taxon>
        <taxon>Pseudomonadati</taxon>
        <taxon>Pseudomonadota</taxon>
        <taxon>Betaproteobacteria</taxon>
        <taxon>Burkholderiales</taxon>
        <taxon>Burkholderiaceae</taxon>
        <taxon>Pandoraea</taxon>
    </lineage>
</organism>
<evidence type="ECO:0000313" key="3">
    <source>
        <dbReference type="Proteomes" id="UP000343335"/>
    </source>
</evidence>
<keyword evidence="1" id="KW-0812">Transmembrane</keyword>
<name>A0A5E4Z302_9BURK</name>
<protein>
    <submittedName>
        <fullName evidence="2">Uncharacterized protein</fullName>
    </submittedName>
</protein>
<accession>A0A5E4Z302</accession>
<dbReference type="EMBL" id="CABPSA010000011">
    <property type="protein sequence ID" value="VVE54513.1"/>
    <property type="molecule type" value="Genomic_DNA"/>
</dbReference>
<reference evidence="2 3" key="1">
    <citation type="submission" date="2019-08" db="EMBL/GenBank/DDBJ databases">
        <authorList>
            <person name="Peeters C."/>
        </authorList>
    </citation>
    <scope>NUCLEOTIDE SEQUENCE [LARGE SCALE GENOMIC DNA]</scope>
    <source>
        <strain evidence="2 3">LMG 31010</strain>
    </source>
</reference>
<dbReference type="Proteomes" id="UP000343335">
    <property type="component" value="Unassembled WGS sequence"/>
</dbReference>
<gene>
    <name evidence="2" type="ORF">PCO31010_04935</name>
</gene>
<evidence type="ECO:0000256" key="1">
    <source>
        <dbReference type="SAM" id="Phobius"/>
    </source>
</evidence>
<evidence type="ECO:0000313" key="2">
    <source>
        <dbReference type="EMBL" id="VVE54513.1"/>
    </source>
</evidence>
<sequence length="82" mass="9353">MKKFMIELSIIIKLITYQSLTISIITAIIKFSVAAYFFHKTGILHFNERDMFSSIKVGLSAGLPLGFGLWILNEIEKSRNDE</sequence>
<dbReference type="AlphaFoldDB" id="A0A5E4Z302"/>
<proteinExistence type="predicted"/>